<evidence type="ECO:0000256" key="3">
    <source>
        <dbReference type="SAM" id="MobiDB-lite"/>
    </source>
</evidence>
<evidence type="ECO:0000256" key="1">
    <source>
        <dbReference type="ARBA" id="ARBA00004123"/>
    </source>
</evidence>
<proteinExistence type="predicted"/>
<comment type="subcellular location">
    <subcellularLocation>
        <location evidence="1">Nucleus</location>
    </subcellularLocation>
</comment>
<dbReference type="GO" id="GO:0005634">
    <property type="term" value="C:nucleus"/>
    <property type="evidence" value="ECO:0007669"/>
    <property type="project" value="UniProtKB-SubCell"/>
</dbReference>
<protein>
    <submittedName>
        <fullName evidence="4">Protein OXIDATIVE STRESS 3 LIKE 3</fullName>
    </submittedName>
</protein>
<dbReference type="Proteomes" id="UP001558713">
    <property type="component" value="Unassembled WGS sequence"/>
</dbReference>
<evidence type="ECO:0000313" key="5">
    <source>
        <dbReference type="Proteomes" id="UP001558713"/>
    </source>
</evidence>
<organism evidence="4 5">
    <name type="scientific">Cardamine amara subsp. amara</name>
    <dbReference type="NCBI Taxonomy" id="228776"/>
    <lineage>
        <taxon>Eukaryota</taxon>
        <taxon>Viridiplantae</taxon>
        <taxon>Streptophyta</taxon>
        <taxon>Embryophyta</taxon>
        <taxon>Tracheophyta</taxon>
        <taxon>Spermatophyta</taxon>
        <taxon>Magnoliopsida</taxon>
        <taxon>eudicotyledons</taxon>
        <taxon>Gunneridae</taxon>
        <taxon>Pentapetalae</taxon>
        <taxon>rosids</taxon>
        <taxon>malvids</taxon>
        <taxon>Brassicales</taxon>
        <taxon>Brassicaceae</taxon>
        <taxon>Cardamineae</taxon>
        <taxon>Cardamine</taxon>
    </lineage>
</organism>
<comment type="caution">
    <text evidence="4">The sequence shown here is derived from an EMBL/GenBank/DDBJ whole genome shotgun (WGS) entry which is preliminary data.</text>
</comment>
<feature type="region of interest" description="Disordered" evidence="3">
    <location>
        <begin position="84"/>
        <end position="140"/>
    </location>
</feature>
<dbReference type="PANTHER" id="PTHR33172">
    <property type="entry name" value="OS08G0516900 PROTEIN"/>
    <property type="match status" value="1"/>
</dbReference>
<keyword evidence="2" id="KW-0539">Nucleus</keyword>
<dbReference type="GO" id="GO:0006950">
    <property type="term" value="P:response to stress"/>
    <property type="evidence" value="ECO:0007669"/>
    <property type="project" value="UniProtKB-ARBA"/>
</dbReference>
<sequence length="155" mass="17132">MHYQEQMESLILGEERRRGNCVRDADAEAYEGVNSPSSFPNSPDDSDRCSSSSSRRGLSKHYKGKSQSFTSLSEALTVEDLAKPENPFNAKLKQRRESPHCRRFSGCGGASERNLSAHDVYLDGNGRPPRLSGNRPPLRAQTLSAPHISALLTRT</sequence>
<dbReference type="PANTHER" id="PTHR33172:SF96">
    <property type="entry name" value="PROTEIN OXIDATIVE STRESS 3 LIKE 3"/>
    <property type="match status" value="1"/>
</dbReference>
<dbReference type="AlphaFoldDB" id="A0ABD1BGM5"/>
<name>A0ABD1BGM5_CARAN</name>
<keyword evidence="5" id="KW-1185">Reference proteome</keyword>
<evidence type="ECO:0000313" key="4">
    <source>
        <dbReference type="EMBL" id="KAL1211471.1"/>
    </source>
</evidence>
<dbReference type="InterPro" id="IPR051992">
    <property type="entry name" value="OxStress_Response_Reg"/>
</dbReference>
<accession>A0ABD1BGM5</accession>
<gene>
    <name evidence="4" type="ORF">V5N11_023484</name>
</gene>
<dbReference type="EMBL" id="JBANAX010000379">
    <property type="protein sequence ID" value="KAL1211471.1"/>
    <property type="molecule type" value="Genomic_DNA"/>
</dbReference>
<evidence type="ECO:0000256" key="2">
    <source>
        <dbReference type="ARBA" id="ARBA00023242"/>
    </source>
</evidence>
<feature type="region of interest" description="Disordered" evidence="3">
    <location>
        <begin position="31"/>
        <end position="67"/>
    </location>
</feature>
<feature type="compositionally biased region" description="Low complexity" evidence="3">
    <location>
        <begin position="34"/>
        <end position="56"/>
    </location>
</feature>
<reference evidence="4 5" key="1">
    <citation type="submission" date="2024-04" db="EMBL/GenBank/DDBJ databases">
        <title>Genome assembly C_amara_ONT_v2.</title>
        <authorList>
            <person name="Yant L."/>
            <person name="Moore C."/>
            <person name="Slenker M."/>
        </authorList>
    </citation>
    <scope>NUCLEOTIDE SEQUENCE [LARGE SCALE GENOMIC DNA]</scope>
    <source>
        <tissue evidence="4">Leaf</tissue>
    </source>
</reference>